<comment type="caution">
    <text evidence="2">The sequence shown here is derived from an EMBL/GenBank/DDBJ whole genome shotgun (WGS) entry which is preliminary data.</text>
</comment>
<name>A0A6B0R3D0_9CETA</name>
<evidence type="ECO:0000256" key="1">
    <source>
        <dbReference type="SAM" id="MobiDB-lite"/>
    </source>
</evidence>
<feature type="compositionally biased region" description="Basic and acidic residues" evidence="1">
    <location>
        <begin position="15"/>
        <end position="25"/>
    </location>
</feature>
<evidence type="ECO:0000313" key="3">
    <source>
        <dbReference type="Proteomes" id="UP000322234"/>
    </source>
</evidence>
<accession>A0A6B0R3D0</accession>
<dbReference type="Proteomes" id="UP000322234">
    <property type="component" value="Unassembled WGS sequence"/>
</dbReference>
<reference evidence="2" key="1">
    <citation type="submission" date="2019-10" db="EMBL/GenBank/DDBJ databases">
        <title>The sequence and de novo assembly of the wild yak genome.</title>
        <authorList>
            <person name="Liu Y."/>
        </authorList>
    </citation>
    <scope>NUCLEOTIDE SEQUENCE [LARGE SCALE GENOMIC DNA]</scope>
    <source>
        <strain evidence="2">WY2019</strain>
    </source>
</reference>
<protein>
    <submittedName>
        <fullName evidence="2">Uncharacterized protein</fullName>
    </submittedName>
</protein>
<proteinExistence type="predicted"/>
<gene>
    <name evidence="2" type="ORF">E5288_WYG002490</name>
</gene>
<evidence type="ECO:0000313" key="2">
    <source>
        <dbReference type="EMBL" id="MXQ83782.1"/>
    </source>
</evidence>
<organism evidence="2 3">
    <name type="scientific">Bos mutus</name>
    <name type="common">wild yak</name>
    <dbReference type="NCBI Taxonomy" id="72004"/>
    <lineage>
        <taxon>Eukaryota</taxon>
        <taxon>Metazoa</taxon>
        <taxon>Chordata</taxon>
        <taxon>Craniata</taxon>
        <taxon>Vertebrata</taxon>
        <taxon>Euteleostomi</taxon>
        <taxon>Mammalia</taxon>
        <taxon>Eutheria</taxon>
        <taxon>Laurasiatheria</taxon>
        <taxon>Artiodactyla</taxon>
        <taxon>Ruminantia</taxon>
        <taxon>Pecora</taxon>
        <taxon>Bovidae</taxon>
        <taxon>Bovinae</taxon>
        <taxon>Bos</taxon>
    </lineage>
</organism>
<feature type="region of interest" description="Disordered" evidence="1">
    <location>
        <begin position="1"/>
        <end position="50"/>
    </location>
</feature>
<feature type="compositionally biased region" description="Polar residues" evidence="1">
    <location>
        <begin position="1"/>
        <end position="14"/>
    </location>
</feature>
<sequence length="69" mass="7399">MAQTPGTTKRYTSLTEKEQRSEEPKAMLSNEMRPDSQAPPQAKSLVTQAGSEVHVLRGPEFAALPSGGS</sequence>
<dbReference type="EMBL" id="VBQZ03000018">
    <property type="protein sequence ID" value="MXQ83782.1"/>
    <property type="molecule type" value="Genomic_DNA"/>
</dbReference>
<keyword evidence="3" id="KW-1185">Reference proteome</keyword>
<dbReference type="AlphaFoldDB" id="A0A6B0R3D0"/>